<name>A0A2H9ZYZ7_9ASPA</name>
<dbReference type="STRING" id="1088818.A0A2H9ZYZ7"/>
<dbReference type="PROSITE" id="PS50005">
    <property type="entry name" value="TPR"/>
    <property type="match status" value="1"/>
</dbReference>
<dbReference type="Gene3D" id="1.25.40.10">
    <property type="entry name" value="Tetratricopeptide repeat domain"/>
    <property type="match status" value="1"/>
</dbReference>
<reference evidence="4 5" key="1">
    <citation type="journal article" date="2017" name="Nature">
        <title>The Apostasia genome and the evolution of orchids.</title>
        <authorList>
            <person name="Zhang G.Q."/>
            <person name="Liu K.W."/>
            <person name="Li Z."/>
            <person name="Lohaus R."/>
            <person name="Hsiao Y.Y."/>
            <person name="Niu S.C."/>
            <person name="Wang J.Y."/>
            <person name="Lin Y.C."/>
            <person name="Xu Q."/>
            <person name="Chen L.J."/>
            <person name="Yoshida K."/>
            <person name="Fujiwara S."/>
            <person name="Wang Z.W."/>
            <person name="Zhang Y.Q."/>
            <person name="Mitsuda N."/>
            <person name="Wang M."/>
            <person name="Liu G.H."/>
            <person name="Pecoraro L."/>
            <person name="Huang H.X."/>
            <person name="Xiao X.J."/>
            <person name="Lin M."/>
            <person name="Wu X.Y."/>
            <person name="Wu W.L."/>
            <person name="Chen Y.Y."/>
            <person name="Chang S.B."/>
            <person name="Sakamoto S."/>
            <person name="Ohme-Takagi M."/>
            <person name="Yagi M."/>
            <person name="Zeng S.J."/>
            <person name="Shen C.Y."/>
            <person name="Yeh C.M."/>
            <person name="Luo Y.B."/>
            <person name="Tsai W.C."/>
            <person name="Van de Peer Y."/>
            <person name="Liu Z.J."/>
        </authorList>
    </citation>
    <scope>NUCLEOTIDE SEQUENCE [LARGE SCALE GENOMIC DNA]</scope>
    <source>
        <strain evidence="5">cv. Shenzhen</strain>
        <tissue evidence="4">Stem</tissue>
    </source>
</reference>
<sequence length="272" mass="29309">MAVHFIGRGLSTLPIPSRHLLSFQLRRAAARAAFGASEIRVCVNRSCGRQGSREMLEILTGMAPADIAVSSCGCLGRCGAGPNFVVLPGGSIVGHCGTAARAVQLLADICGADFDPRRNLEALYLRKRAEVELEKGNAFEAAALLTQAIELIPSGGLHFIFKIRSTAKLRMGDNNGALEDAKEACNIAADFPEAYICRGDALLAMGDLDEADKAYTTALDIDPSIRRSKSFKDFKFEISPLLPHLRTCEPPLLQEVAGRTHTGMQVLYNEVH</sequence>
<gene>
    <name evidence="4" type="ORF">AXF42_Ash019933</name>
</gene>
<dbReference type="PANTHER" id="PTHR47682:SF1">
    <property type="entry name" value="TETRATRICOPEPTIDE REPEAT (TPR)-CONTAINING PROTEIN"/>
    <property type="match status" value="1"/>
</dbReference>
<dbReference type="Proteomes" id="UP000236161">
    <property type="component" value="Unassembled WGS sequence"/>
</dbReference>
<evidence type="ECO:0000313" key="5">
    <source>
        <dbReference type="Proteomes" id="UP000236161"/>
    </source>
</evidence>
<protein>
    <submittedName>
        <fullName evidence="4">Uncharacterized protein</fullName>
    </submittedName>
</protein>
<dbReference type="InterPro" id="IPR036249">
    <property type="entry name" value="Thioredoxin-like_sf"/>
</dbReference>
<dbReference type="SUPFAM" id="SSF52833">
    <property type="entry name" value="Thioredoxin-like"/>
    <property type="match status" value="1"/>
</dbReference>
<accession>A0A2H9ZYZ7</accession>
<dbReference type="AlphaFoldDB" id="A0A2H9ZYZ7"/>
<evidence type="ECO:0000256" key="1">
    <source>
        <dbReference type="ARBA" id="ARBA00022737"/>
    </source>
</evidence>
<keyword evidence="2 3" id="KW-0802">TPR repeat</keyword>
<keyword evidence="1" id="KW-0677">Repeat</keyword>
<feature type="repeat" description="TPR" evidence="3">
    <location>
        <begin position="192"/>
        <end position="225"/>
    </location>
</feature>
<dbReference type="SMART" id="SM00028">
    <property type="entry name" value="TPR"/>
    <property type="match status" value="3"/>
</dbReference>
<dbReference type="InterPro" id="IPR019734">
    <property type="entry name" value="TPR_rpt"/>
</dbReference>
<dbReference type="PROSITE" id="PS50293">
    <property type="entry name" value="TPR_REGION"/>
    <property type="match status" value="1"/>
</dbReference>
<evidence type="ECO:0000256" key="3">
    <source>
        <dbReference type="PROSITE-ProRule" id="PRU00339"/>
    </source>
</evidence>
<evidence type="ECO:0000313" key="4">
    <source>
        <dbReference type="EMBL" id="PKA48477.1"/>
    </source>
</evidence>
<keyword evidence="5" id="KW-1185">Reference proteome</keyword>
<dbReference type="PANTHER" id="PTHR47682">
    <property type="entry name" value="TETRATRICOPEPTIDE REPEAT (TPR)-CONTAINING PROTEIN"/>
    <property type="match status" value="1"/>
</dbReference>
<dbReference type="InterPro" id="IPR013105">
    <property type="entry name" value="TPR_2"/>
</dbReference>
<dbReference type="OrthoDB" id="2423701at2759"/>
<organism evidence="4 5">
    <name type="scientific">Apostasia shenzhenica</name>
    <dbReference type="NCBI Taxonomy" id="1088818"/>
    <lineage>
        <taxon>Eukaryota</taxon>
        <taxon>Viridiplantae</taxon>
        <taxon>Streptophyta</taxon>
        <taxon>Embryophyta</taxon>
        <taxon>Tracheophyta</taxon>
        <taxon>Spermatophyta</taxon>
        <taxon>Magnoliopsida</taxon>
        <taxon>Liliopsida</taxon>
        <taxon>Asparagales</taxon>
        <taxon>Orchidaceae</taxon>
        <taxon>Apostasioideae</taxon>
        <taxon>Apostasia</taxon>
    </lineage>
</organism>
<proteinExistence type="predicted"/>
<dbReference type="Gene3D" id="3.40.30.10">
    <property type="entry name" value="Glutaredoxin"/>
    <property type="match status" value="1"/>
</dbReference>
<evidence type="ECO:0000256" key="2">
    <source>
        <dbReference type="ARBA" id="ARBA00022803"/>
    </source>
</evidence>
<dbReference type="SUPFAM" id="SSF48452">
    <property type="entry name" value="TPR-like"/>
    <property type="match status" value="1"/>
</dbReference>
<dbReference type="EMBL" id="KZ452392">
    <property type="protein sequence ID" value="PKA48477.1"/>
    <property type="molecule type" value="Genomic_DNA"/>
</dbReference>
<dbReference type="CDD" id="cd02980">
    <property type="entry name" value="TRX_Fd_family"/>
    <property type="match status" value="1"/>
</dbReference>
<dbReference type="InterPro" id="IPR011990">
    <property type="entry name" value="TPR-like_helical_dom_sf"/>
</dbReference>
<dbReference type="Pfam" id="PF07719">
    <property type="entry name" value="TPR_2"/>
    <property type="match status" value="1"/>
</dbReference>